<comment type="function">
    <text evidence="1">Catalyzes the cleavage of 5-oxoproline to form L-glutamate coupled to the hydrolysis of ATP to ADP and inorganic phosphate.</text>
</comment>
<organism evidence="2 3">
    <name type="scientific">Desulfoluna butyratoxydans</name>
    <dbReference type="NCBI Taxonomy" id="231438"/>
    <lineage>
        <taxon>Bacteria</taxon>
        <taxon>Pseudomonadati</taxon>
        <taxon>Thermodesulfobacteriota</taxon>
        <taxon>Desulfobacteria</taxon>
        <taxon>Desulfobacterales</taxon>
        <taxon>Desulfolunaceae</taxon>
        <taxon>Desulfoluna</taxon>
    </lineage>
</organism>
<dbReference type="Gene3D" id="3.20.20.370">
    <property type="entry name" value="Glycoside hydrolase/deacetylase"/>
    <property type="match status" value="1"/>
</dbReference>
<proteinExistence type="inferred from homology"/>
<dbReference type="Proteomes" id="UP000507962">
    <property type="component" value="Unassembled WGS sequence"/>
</dbReference>
<dbReference type="Pfam" id="PF03746">
    <property type="entry name" value="LamB_YcsF"/>
    <property type="match status" value="1"/>
</dbReference>
<accession>A0A4U8YRI1</accession>
<comment type="catalytic activity">
    <reaction evidence="1">
        <text>5-oxo-L-proline + ATP + 2 H2O = L-glutamate + ADP + phosphate + H(+)</text>
        <dbReference type="Rhea" id="RHEA:10348"/>
        <dbReference type="ChEBI" id="CHEBI:15377"/>
        <dbReference type="ChEBI" id="CHEBI:15378"/>
        <dbReference type="ChEBI" id="CHEBI:29985"/>
        <dbReference type="ChEBI" id="CHEBI:30616"/>
        <dbReference type="ChEBI" id="CHEBI:43474"/>
        <dbReference type="ChEBI" id="CHEBI:58402"/>
        <dbReference type="ChEBI" id="CHEBI:456216"/>
        <dbReference type="EC" id="3.5.2.9"/>
    </reaction>
</comment>
<dbReference type="EMBL" id="CAADHO010000007">
    <property type="protein sequence ID" value="VFQ46087.1"/>
    <property type="molecule type" value="Genomic_DNA"/>
</dbReference>
<keyword evidence="1" id="KW-0067">ATP-binding</keyword>
<keyword evidence="1 2" id="KW-0378">Hydrolase</keyword>
<dbReference type="HAMAP" id="MF_00691">
    <property type="entry name" value="PxpA"/>
    <property type="match status" value="1"/>
</dbReference>
<dbReference type="NCBIfam" id="NF003816">
    <property type="entry name" value="PRK05406.1-5"/>
    <property type="match status" value="1"/>
</dbReference>
<dbReference type="GO" id="GO:0005975">
    <property type="term" value="P:carbohydrate metabolic process"/>
    <property type="evidence" value="ECO:0007669"/>
    <property type="project" value="InterPro"/>
</dbReference>
<dbReference type="InterPro" id="IPR011330">
    <property type="entry name" value="Glyco_hydro/deAcase_b/a-brl"/>
</dbReference>
<gene>
    <name evidence="1" type="primary">pxpA</name>
    <name evidence="2" type="ORF">MSL71_37500</name>
</gene>
<dbReference type="EC" id="3.5.2.9" evidence="1"/>
<evidence type="ECO:0000313" key="3">
    <source>
        <dbReference type="Proteomes" id="UP000507962"/>
    </source>
</evidence>
<evidence type="ECO:0000256" key="1">
    <source>
        <dbReference type="HAMAP-Rule" id="MF_00691"/>
    </source>
</evidence>
<comment type="subunit">
    <text evidence="1">Forms a complex composed of PxpA, PxpB and PxpC.</text>
</comment>
<dbReference type="CDD" id="cd10787">
    <property type="entry name" value="LamB_YcsF_like"/>
    <property type="match status" value="1"/>
</dbReference>
<keyword evidence="3" id="KW-1185">Reference proteome</keyword>
<dbReference type="NCBIfam" id="NF003814">
    <property type="entry name" value="PRK05406.1-3"/>
    <property type="match status" value="1"/>
</dbReference>
<protein>
    <recommendedName>
        <fullName evidence="1">5-oxoprolinase subunit A</fullName>
        <shortName evidence="1">5-OPase subunit A</shortName>
        <ecNumber evidence="1">3.5.2.9</ecNumber>
    </recommendedName>
    <alternativeName>
        <fullName evidence="1">5-oxoprolinase (ATP-hydrolyzing) subunit A</fullName>
    </alternativeName>
</protein>
<comment type="similarity">
    <text evidence="1">Belongs to the LamB/PxpA family.</text>
</comment>
<name>A0A4U8YRI1_9BACT</name>
<dbReference type="PANTHER" id="PTHR30292">
    <property type="entry name" value="UNCHARACTERIZED PROTEIN YBGL-RELATED"/>
    <property type="match status" value="1"/>
</dbReference>
<evidence type="ECO:0000313" key="2">
    <source>
        <dbReference type="EMBL" id="VFQ46087.1"/>
    </source>
</evidence>
<dbReference type="RefSeq" id="WP_180143375.1">
    <property type="nucleotide sequence ID" value="NZ_CAADHO010000007.1"/>
</dbReference>
<dbReference type="SUPFAM" id="SSF88713">
    <property type="entry name" value="Glycoside hydrolase/deacetylase"/>
    <property type="match status" value="1"/>
</dbReference>
<keyword evidence="1" id="KW-0547">Nucleotide-binding</keyword>
<dbReference type="GO" id="GO:0005524">
    <property type="term" value="F:ATP binding"/>
    <property type="evidence" value="ECO:0007669"/>
    <property type="project" value="UniProtKB-UniRule"/>
</dbReference>
<dbReference type="InterPro" id="IPR005501">
    <property type="entry name" value="LamB/YcsF/PxpA-like"/>
</dbReference>
<dbReference type="PANTHER" id="PTHR30292:SF0">
    <property type="entry name" value="5-OXOPROLINASE SUBUNIT A"/>
    <property type="match status" value="1"/>
</dbReference>
<sequence length="254" mass="27399">MKSIDLNCDMGESFGSYRIGADEAVMPHITSANIACGWHAGDPSVMERTVRMAVEQGVKTGAHPGYPDPMGFGRRFMELSFEELRNAIVYQVGALRGFCSTHGIDISHVKPHGALYNNAMVDETVARGIAEGVASIDTAIPVFVLAGKKGQNMARICRENGLRVVFEAFPDRAYTPEGNLAPRSMEGAVKTDPSEIAERALMMAEEQRVVDTDGNTIEIEAETLCLHGDTPEAATLVRSIRSTLETSGVIVKAV</sequence>
<dbReference type="GO" id="GO:0017168">
    <property type="term" value="F:5-oxoprolinase (ATP-hydrolyzing) activity"/>
    <property type="evidence" value="ECO:0007669"/>
    <property type="project" value="UniProtKB-UniRule"/>
</dbReference>
<reference evidence="2 3" key="1">
    <citation type="submission" date="2019-03" db="EMBL/GenBank/DDBJ databases">
        <authorList>
            <person name="Nijsse B."/>
        </authorList>
    </citation>
    <scope>NUCLEOTIDE SEQUENCE [LARGE SCALE GENOMIC DNA]</scope>
    <source>
        <strain evidence="2">Desulfoluna butyratoxydans MSL71</strain>
    </source>
</reference>
<dbReference type="AlphaFoldDB" id="A0A4U8YRI1"/>